<name>A0AAD5QUK5_PARTN</name>
<evidence type="ECO:0000256" key="3">
    <source>
        <dbReference type="SAM" id="Phobius"/>
    </source>
</evidence>
<dbReference type="Gene3D" id="1.10.472.10">
    <property type="entry name" value="Cyclin-like"/>
    <property type="match status" value="1"/>
</dbReference>
<dbReference type="PANTHER" id="PTHR15615:SF108">
    <property type="entry name" value="PROTEIN CNPPD1"/>
    <property type="match status" value="1"/>
</dbReference>
<dbReference type="AlphaFoldDB" id="A0AAD5QUK5"/>
<sequence length="331" mass="37866">MAPQFPDFRRVRRRIRRTLGYGAKQPQFINLPLSELVVDYFNKRSPFDYMEPETSASISGCGFADPCTLVVAMVYLDRLRIKNKKWFESSDPTDLYLPALVLASKFLHDSDTYDRASNADWAEAANISNQHLNRLEWEFVQKMNWNVMVGQEEFNRWLSFFEYWVASDFVMKNDFCTYNEMVQLSASIPLLSAVQCLASFLGLLVTVYTFSVVSLFVVPCTLANLRLGIEENSVKTLETTSVLPSLTLKSQPRFSPFLEGEPASCSNLNFLQENGNNSGNKLEHNRVLNLSECYESADESFWGSCIFQETKFKHCAQLDCHISDFSVHSFV</sequence>
<dbReference type="InterPro" id="IPR013922">
    <property type="entry name" value="Cyclin_PHO80-like"/>
</dbReference>
<keyword evidence="3" id="KW-0812">Transmembrane</keyword>
<dbReference type="SUPFAM" id="SSF47954">
    <property type="entry name" value="Cyclin-like"/>
    <property type="match status" value="1"/>
</dbReference>
<dbReference type="GO" id="GO:0019901">
    <property type="term" value="F:protein kinase binding"/>
    <property type="evidence" value="ECO:0007669"/>
    <property type="project" value="InterPro"/>
</dbReference>
<protein>
    <recommendedName>
        <fullName evidence="2">Protein CNPPD1</fullName>
    </recommendedName>
</protein>
<keyword evidence="3" id="KW-1133">Transmembrane helix</keyword>
<evidence type="ECO:0000313" key="5">
    <source>
        <dbReference type="Proteomes" id="UP001196413"/>
    </source>
</evidence>
<keyword evidence="3" id="KW-0472">Membrane</keyword>
<proteinExistence type="inferred from homology"/>
<evidence type="ECO:0000256" key="1">
    <source>
        <dbReference type="ARBA" id="ARBA00038508"/>
    </source>
</evidence>
<comment type="caution">
    <text evidence="4">The sequence shown here is derived from an EMBL/GenBank/DDBJ whole genome shotgun (WGS) entry which is preliminary data.</text>
</comment>
<dbReference type="GO" id="GO:0000307">
    <property type="term" value="C:cyclin-dependent protein kinase holoenzyme complex"/>
    <property type="evidence" value="ECO:0007669"/>
    <property type="project" value="TreeGrafter"/>
</dbReference>
<accession>A0AAD5QUK5</accession>
<dbReference type="CDD" id="cd20557">
    <property type="entry name" value="CYCLIN_ScPCL1-like"/>
    <property type="match status" value="1"/>
</dbReference>
<dbReference type="GO" id="GO:0005634">
    <property type="term" value="C:nucleus"/>
    <property type="evidence" value="ECO:0007669"/>
    <property type="project" value="TreeGrafter"/>
</dbReference>
<organism evidence="4 5">
    <name type="scientific">Parelaphostrongylus tenuis</name>
    <name type="common">Meningeal worm</name>
    <dbReference type="NCBI Taxonomy" id="148309"/>
    <lineage>
        <taxon>Eukaryota</taxon>
        <taxon>Metazoa</taxon>
        <taxon>Ecdysozoa</taxon>
        <taxon>Nematoda</taxon>
        <taxon>Chromadorea</taxon>
        <taxon>Rhabditida</taxon>
        <taxon>Rhabditina</taxon>
        <taxon>Rhabditomorpha</taxon>
        <taxon>Strongyloidea</taxon>
        <taxon>Metastrongylidae</taxon>
        <taxon>Parelaphostrongylus</taxon>
    </lineage>
</organism>
<dbReference type="GO" id="GO:0016538">
    <property type="term" value="F:cyclin-dependent protein serine/threonine kinase regulator activity"/>
    <property type="evidence" value="ECO:0007669"/>
    <property type="project" value="TreeGrafter"/>
</dbReference>
<keyword evidence="5" id="KW-1185">Reference proteome</keyword>
<feature type="transmembrane region" description="Helical" evidence="3">
    <location>
        <begin position="190"/>
        <end position="217"/>
    </location>
</feature>
<dbReference type="Proteomes" id="UP001196413">
    <property type="component" value="Unassembled WGS sequence"/>
</dbReference>
<dbReference type="InterPro" id="IPR036915">
    <property type="entry name" value="Cyclin-like_sf"/>
</dbReference>
<evidence type="ECO:0000313" key="4">
    <source>
        <dbReference type="EMBL" id="KAJ1365368.1"/>
    </source>
</evidence>
<comment type="similarity">
    <text evidence="1">Belongs to the CNPPD1 family.</text>
</comment>
<evidence type="ECO:0000256" key="2">
    <source>
        <dbReference type="ARBA" id="ARBA00040808"/>
    </source>
</evidence>
<gene>
    <name evidence="4" type="ORF">KIN20_025643</name>
</gene>
<reference evidence="4" key="1">
    <citation type="submission" date="2021-06" db="EMBL/GenBank/DDBJ databases">
        <title>Parelaphostrongylus tenuis whole genome reference sequence.</title>
        <authorList>
            <person name="Garwood T.J."/>
            <person name="Larsen P.A."/>
            <person name="Fountain-Jones N.M."/>
            <person name="Garbe J.R."/>
            <person name="Macchietto M.G."/>
            <person name="Kania S.A."/>
            <person name="Gerhold R.W."/>
            <person name="Richards J.E."/>
            <person name="Wolf T.M."/>
        </authorList>
    </citation>
    <scope>NUCLEOTIDE SEQUENCE</scope>
    <source>
        <strain evidence="4">MNPRO001-30</strain>
        <tissue evidence="4">Meninges</tissue>
    </source>
</reference>
<dbReference type="PANTHER" id="PTHR15615">
    <property type="match status" value="1"/>
</dbReference>
<dbReference type="Pfam" id="PF08613">
    <property type="entry name" value="Cyclin"/>
    <property type="match status" value="1"/>
</dbReference>
<dbReference type="EMBL" id="JAHQIW010005250">
    <property type="protein sequence ID" value="KAJ1365368.1"/>
    <property type="molecule type" value="Genomic_DNA"/>
</dbReference>